<sequence>MLPMLKAFPDQFYLVGETALALQLGHRKSIDFDLFSFGRVLTSSINRKIGKFYSNYQKLYEDEQEYTTVINEVKTTFYDFPFKVTATENFGNLISMPNILTLTAMKAFALGRRAKWKDYVDIYFALKTYSLDTVSNCAKTVFKGKFNERLFRSQIAYFDDIDYREQVKFMPGFEIPVDEIKATLERISTRM</sequence>
<evidence type="ECO:0000313" key="1">
    <source>
        <dbReference type="EMBL" id="PIS22366.1"/>
    </source>
</evidence>
<name>A0A2H0XBT3_UNCKA</name>
<dbReference type="Proteomes" id="UP000231252">
    <property type="component" value="Unassembled WGS sequence"/>
</dbReference>
<dbReference type="AlphaFoldDB" id="A0A2H0XBT3"/>
<gene>
    <name evidence="1" type="ORF">COT50_02345</name>
</gene>
<evidence type="ECO:0000313" key="2">
    <source>
        <dbReference type="Proteomes" id="UP000231252"/>
    </source>
</evidence>
<reference evidence="2" key="1">
    <citation type="submission" date="2017-09" db="EMBL/GenBank/DDBJ databases">
        <title>Depth-based differentiation of microbial function through sediment-hosted aquifers and enrichment of novel symbionts in the deep terrestrial subsurface.</title>
        <authorList>
            <person name="Probst A.J."/>
            <person name="Ladd B."/>
            <person name="Jarett J.K."/>
            <person name="Geller-Mcgrath D.E."/>
            <person name="Sieber C.M.K."/>
            <person name="Emerson J.B."/>
            <person name="Anantharaman K."/>
            <person name="Thomas B.C."/>
            <person name="Malmstrom R."/>
            <person name="Stieglmeier M."/>
            <person name="Klingl A."/>
            <person name="Woyke T."/>
            <person name="Ryan C.M."/>
            <person name="Banfield J.F."/>
        </authorList>
    </citation>
    <scope>NUCLEOTIDE SEQUENCE [LARGE SCALE GENOMIC DNA]</scope>
</reference>
<comment type="caution">
    <text evidence="1">The sequence shown here is derived from an EMBL/GenBank/DDBJ whole genome shotgun (WGS) entry which is preliminary data.</text>
</comment>
<organism evidence="1 2">
    <name type="scientific">candidate division WWE3 bacterium CG08_land_8_20_14_0_20_41_10</name>
    <dbReference type="NCBI Taxonomy" id="1975085"/>
    <lineage>
        <taxon>Bacteria</taxon>
        <taxon>Katanobacteria</taxon>
    </lineage>
</organism>
<dbReference type="EMBL" id="PEYU01000053">
    <property type="protein sequence ID" value="PIS22366.1"/>
    <property type="molecule type" value="Genomic_DNA"/>
</dbReference>
<protein>
    <recommendedName>
        <fullName evidence="3">Nucleotidyl transferase AbiEii/AbiGii toxin family protein</fullName>
    </recommendedName>
</protein>
<evidence type="ECO:0008006" key="3">
    <source>
        <dbReference type="Google" id="ProtNLM"/>
    </source>
</evidence>
<proteinExistence type="predicted"/>
<accession>A0A2H0XBT3</accession>